<dbReference type="EMBL" id="PEDP01001605">
    <property type="protein sequence ID" value="POS83422.1"/>
    <property type="molecule type" value="Genomic_DNA"/>
</dbReference>
<dbReference type="InterPro" id="IPR004827">
    <property type="entry name" value="bZIP"/>
</dbReference>
<keyword evidence="3" id="KW-1185">Reference proteome</keyword>
<evidence type="ECO:0000313" key="3">
    <source>
        <dbReference type="Proteomes" id="UP000237438"/>
    </source>
</evidence>
<organism evidence="2 3">
    <name type="scientific">Erysiphe pulchra</name>
    <dbReference type="NCBI Taxonomy" id="225359"/>
    <lineage>
        <taxon>Eukaryota</taxon>
        <taxon>Fungi</taxon>
        <taxon>Dikarya</taxon>
        <taxon>Ascomycota</taxon>
        <taxon>Pezizomycotina</taxon>
        <taxon>Leotiomycetes</taxon>
        <taxon>Erysiphales</taxon>
        <taxon>Erysiphaceae</taxon>
        <taxon>Erysiphe</taxon>
    </lineage>
</organism>
<dbReference type="OrthoDB" id="3590363at2759"/>
<feature type="domain" description="BZIP" evidence="1">
    <location>
        <begin position="209"/>
        <end position="224"/>
    </location>
</feature>
<evidence type="ECO:0000259" key="1">
    <source>
        <dbReference type="PROSITE" id="PS00036"/>
    </source>
</evidence>
<sequence length="542" mass="61589">MNLSCKLKLKSEPKLELELELELDDREGLSSFIPTFQNSNRRTVTGWYWPPPAKFDAITSNGSWDTSLFDPGAQISDLTAMENIDSSFCDSFKTHPSLGSFQKFLSNMNIWNNMDINWPNSIASDDEEFFQARTENYRHGLSQTEMAGVSRQSSSTPDQSYVEKFNEVPKSRKRLSNSFSDVTVVKRRRGPNKNQKILTEEERKKKKAKALCRNAQSARTCRGKRKQLEEKLKSRSMNIEKDFHLLFRTRELLGQELFDLLEHARVINDPHIIEAVEKASIRLSTSMTHSQSMQELLDTRTQQTPIESMFASRMNSNISMQNMPKEAYLPAAIIQMNHELEARNISMDCYNSQTEESETNLNKSHLQLDLSKPEKVLAMKNSPIQNDSGANTLATPVSIRGMSYAQEDDATLIQNQPPDSPNFFMGDTITQEEFENVDLVGLVSEKRLSFMGNQFNSEQEKLDFVYSPSSIPQYNEQPSIPFESHLLMRPSPLSLDTQTFNQQTFDLSFSPSLICQTPLGLPSEGCASSDLETAIAQLIKFT</sequence>
<accession>A0A2S4PMY8</accession>
<comment type="caution">
    <text evidence="2">The sequence shown here is derived from an EMBL/GenBank/DDBJ whole genome shotgun (WGS) entry which is preliminary data.</text>
</comment>
<dbReference type="GO" id="GO:0003700">
    <property type="term" value="F:DNA-binding transcription factor activity"/>
    <property type="evidence" value="ECO:0007669"/>
    <property type="project" value="InterPro"/>
</dbReference>
<dbReference type="PROSITE" id="PS00036">
    <property type="entry name" value="BZIP_BASIC"/>
    <property type="match status" value="1"/>
</dbReference>
<dbReference type="Proteomes" id="UP000237438">
    <property type="component" value="Unassembled WGS sequence"/>
</dbReference>
<evidence type="ECO:0000313" key="2">
    <source>
        <dbReference type="EMBL" id="POS83422.1"/>
    </source>
</evidence>
<name>A0A2S4PMY8_9PEZI</name>
<reference evidence="2 3" key="1">
    <citation type="submission" date="2017-10" db="EMBL/GenBank/DDBJ databases">
        <title>Development of genomic resources for the powdery mildew, Erysiphe pulchra.</title>
        <authorList>
            <person name="Wadl P.A."/>
            <person name="Mack B.M."/>
            <person name="Moore G."/>
            <person name="Beltz S.B."/>
        </authorList>
    </citation>
    <scope>NUCLEOTIDE SEQUENCE [LARGE SCALE GENOMIC DNA]</scope>
    <source>
        <strain evidence="2">Cflorida</strain>
    </source>
</reference>
<gene>
    <name evidence="2" type="ORF">EPUL_005989</name>
</gene>
<dbReference type="AlphaFoldDB" id="A0A2S4PMY8"/>
<protein>
    <recommendedName>
        <fullName evidence="1">BZIP domain-containing protein</fullName>
    </recommendedName>
</protein>
<proteinExistence type="predicted"/>